<accession>A0ABN3X8X5</accession>
<gene>
    <name evidence="3" type="ORF">GCM10010478_50780</name>
</gene>
<feature type="transmembrane region" description="Helical" evidence="2">
    <location>
        <begin position="57"/>
        <end position="80"/>
    </location>
</feature>
<reference evidence="3 4" key="1">
    <citation type="journal article" date="2019" name="Int. J. Syst. Evol. Microbiol.">
        <title>The Global Catalogue of Microorganisms (GCM) 10K type strain sequencing project: providing services to taxonomists for standard genome sequencing and annotation.</title>
        <authorList>
            <consortium name="The Broad Institute Genomics Platform"/>
            <consortium name="The Broad Institute Genome Sequencing Center for Infectious Disease"/>
            <person name="Wu L."/>
            <person name="Ma J."/>
        </authorList>
    </citation>
    <scope>NUCLEOTIDE SEQUENCE [LARGE SCALE GENOMIC DNA]</scope>
    <source>
        <strain evidence="3 4">JCM 9650</strain>
    </source>
</reference>
<comment type="caution">
    <text evidence="3">The sequence shown here is derived from an EMBL/GenBank/DDBJ whole genome shotgun (WGS) entry which is preliminary data.</text>
</comment>
<name>A0ABN3X8X5_9ACTN</name>
<evidence type="ECO:0000313" key="3">
    <source>
        <dbReference type="EMBL" id="GAA2943061.1"/>
    </source>
</evidence>
<keyword evidence="2" id="KW-0812">Transmembrane</keyword>
<dbReference type="Proteomes" id="UP001501423">
    <property type="component" value="Unassembled WGS sequence"/>
</dbReference>
<sequence>MNAPGRRMPCYRSPRRHSPASRRLAPAVRWAGRLLCWGLAAGMTTAALDLVASPQAAWWPTVWPLPWYLTGLSIPAWAILRAREKAAQDPPDGDTLPGHWDRAA</sequence>
<organism evidence="3 4">
    <name type="scientific">Streptomyces erythrogriseus</name>
    <dbReference type="NCBI Taxonomy" id="284027"/>
    <lineage>
        <taxon>Bacteria</taxon>
        <taxon>Bacillati</taxon>
        <taxon>Actinomycetota</taxon>
        <taxon>Actinomycetes</taxon>
        <taxon>Kitasatosporales</taxon>
        <taxon>Streptomycetaceae</taxon>
        <taxon>Streptomyces</taxon>
        <taxon>Streptomyces griseoincarnatus group</taxon>
    </lineage>
</organism>
<keyword evidence="2" id="KW-1133">Transmembrane helix</keyword>
<dbReference type="EMBL" id="BAAAVA010000077">
    <property type="protein sequence ID" value="GAA2943061.1"/>
    <property type="molecule type" value="Genomic_DNA"/>
</dbReference>
<keyword evidence="4" id="KW-1185">Reference proteome</keyword>
<keyword evidence="2" id="KW-0472">Membrane</keyword>
<dbReference type="RefSeq" id="WP_346090301.1">
    <property type="nucleotide sequence ID" value="NZ_BAAAVA010000077.1"/>
</dbReference>
<evidence type="ECO:0000256" key="1">
    <source>
        <dbReference type="SAM" id="MobiDB-lite"/>
    </source>
</evidence>
<evidence type="ECO:0000313" key="4">
    <source>
        <dbReference type="Proteomes" id="UP001501423"/>
    </source>
</evidence>
<evidence type="ECO:0008006" key="5">
    <source>
        <dbReference type="Google" id="ProtNLM"/>
    </source>
</evidence>
<feature type="region of interest" description="Disordered" evidence="1">
    <location>
        <begin position="1"/>
        <end position="20"/>
    </location>
</feature>
<evidence type="ECO:0000256" key="2">
    <source>
        <dbReference type="SAM" id="Phobius"/>
    </source>
</evidence>
<protein>
    <recommendedName>
        <fullName evidence="5">Integral membrane protein</fullName>
    </recommendedName>
</protein>
<proteinExistence type="predicted"/>